<feature type="compositionally biased region" description="Polar residues" evidence="1">
    <location>
        <begin position="659"/>
        <end position="668"/>
    </location>
</feature>
<feature type="compositionally biased region" description="Low complexity" evidence="1">
    <location>
        <begin position="1438"/>
        <end position="1453"/>
    </location>
</feature>
<feature type="compositionally biased region" description="Basic and acidic residues" evidence="1">
    <location>
        <begin position="1050"/>
        <end position="1061"/>
    </location>
</feature>
<dbReference type="GO" id="GO:0017056">
    <property type="term" value="F:structural constituent of nuclear pore"/>
    <property type="evidence" value="ECO:0007669"/>
    <property type="project" value="InterPro"/>
</dbReference>
<organism evidence="2 3">
    <name type="scientific">Acorus calamus</name>
    <name type="common">Sweet flag</name>
    <dbReference type="NCBI Taxonomy" id="4465"/>
    <lineage>
        <taxon>Eukaryota</taxon>
        <taxon>Viridiplantae</taxon>
        <taxon>Streptophyta</taxon>
        <taxon>Embryophyta</taxon>
        <taxon>Tracheophyta</taxon>
        <taxon>Spermatophyta</taxon>
        <taxon>Magnoliopsida</taxon>
        <taxon>Liliopsida</taxon>
        <taxon>Acoraceae</taxon>
        <taxon>Acorus</taxon>
    </lineage>
</organism>
<proteinExistence type="predicted"/>
<evidence type="ECO:0008006" key="4">
    <source>
        <dbReference type="Google" id="ProtNLM"/>
    </source>
</evidence>
<feature type="compositionally biased region" description="Low complexity" evidence="1">
    <location>
        <begin position="1294"/>
        <end position="1325"/>
    </location>
</feature>
<feature type="region of interest" description="Disordered" evidence="1">
    <location>
        <begin position="1712"/>
        <end position="1736"/>
    </location>
</feature>
<feature type="region of interest" description="Disordered" evidence="1">
    <location>
        <begin position="1029"/>
        <end position="1074"/>
    </location>
</feature>
<reference evidence="2" key="2">
    <citation type="submission" date="2023-06" db="EMBL/GenBank/DDBJ databases">
        <authorList>
            <person name="Ma L."/>
            <person name="Liu K.-W."/>
            <person name="Li Z."/>
            <person name="Hsiao Y.-Y."/>
            <person name="Qi Y."/>
            <person name="Fu T."/>
            <person name="Tang G."/>
            <person name="Zhang D."/>
            <person name="Sun W.-H."/>
            <person name="Liu D.-K."/>
            <person name="Li Y."/>
            <person name="Chen G.-Z."/>
            <person name="Liu X.-D."/>
            <person name="Liao X.-Y."/>
            <person name="Jiang Y.-T."/>
            <person name="Yu X."/>
            <person name="Hao Y."/>
            <person name="Huang J."/>
            <person name="Zhao X.-W."/>
            <person name="Ke S."/>
            <person name="Chen Y.-Y."/>
            <person name="Wu W.-L."/>
            <person name="Hsu J.-L."/>
            <person name="Lin Y.-F."/>
            <person name="Huang M.-D."/>
            <person name="Li C.-Y."/>
            <person name="Huang L."/>
            <person name="Wang Z.-W."/>
            <person name="Zhao X."/>
            <person name="Zhong W.-Y."/>
            <person name="Peng D.-H."/>
            <person name="Ahmad S."/>
            <person name="Lan S."/>
            <person name="Zhang J.-S."/>
            <person name="Tsai W.-C."/>
            <person name="Van De Peer Y."/>
            <person name="Liu Z.-J."/>
        </authorList>
    </citation>
    <scope>NUCLEOTIDE SEQUENCE</scope>
    <source>
        <strain evidence="2">CP</strain>
        <tissue evidence="2">Leaves</tissue>
    </source>
</reference>
<feature type="region of interest" description="Disordered" evidence="1">
    <location>
        <begin position="657"/>
        <end position="689"/>
    </location>
</feature>
<feature type="compositionally biased region" description="Low complexity" evidence="1">
    <location>
        <begin position="1267"/>
        <end position="1278"/>
    </location>
</feature>
<dbReference type="EMBL" id="JAUJYO010000017">
    <property type="protein sequence ID" value="KAK1293264.1"/>
    <property type="molecule type" value="Genomic_DNA"/>
</dbReference>
<protein>
    <recommendedName>
        <fullName evidence="4">Nuclear pore complex protein NUP214</fullName>
    </recommendedName>
</protein>
<feature type="compositionally biased region" description="Polar residues" evidence="1">
    <location>
        <begin position="1030"/>
        <end position="1049"/>
    </location>
</feature>
<feature type="compositionally biased region" description="Polar residues" evidence="1">
    <location>
        <begin position="1279"/>
        <end position="1293"/>
    </location>
</feature>
<comment type="caution">
    <text evidence="2">The sequence shown here is derived from an EMBL/GenBank/DDBJ whole genome shotgun (WGS) entry which is preliminary data.</text>
</comment>
<evidence type="ECO:0000313" key="3">
    <source>
        <dbReference type="Proteomes" id="UP001180020"/>
    </source>
</evidence>
<sequence>MPDEAVRRFTMDEEVEGEQSGTDDFHFWRIGKSVCVSPGDSTYDLQSPPGRPLAVSERFGALFIAHSEGFCVARTKDVIGLAKKERSGDVDHCIRESSVVDVAVGGVHILALSNDSTVLAVTVGGEIRLYSVVSLLKKFQNCPSDMLSLSFLEEQEPSHTCSLDDSGRIKDLQWRKNGEKSFVALSGRGSLYEGNWEGNTQSVMENVEAVDWSVKGDFIAVARESAISVLTSEFKELLEVSLLPQSCSDDGESKFTMKVDAIKWVRYDTIIVGCFQLAEDGEEDGYLVKMITSSEHDISEASSKPILLSFDYLFGGIVNDIVPYGGGPYLYASYLERWDVIVAANRKNIDQHIMLLGWSLDDDRKKAAILEITEDRALPRIELKENGDENLILGFEMDKVSIYEKIDVFKDDGEHIQLSPYCILLCLTAEGRLMMFHITRYSDPSVPHQTPVLPEYTVDAEEDSSVNVLSVDHSSSTASQLIDEGSAFFNAKLEEPVKKPVDTMNGKYPEKKGAMQSVPHTESFDLEIRNFTGTESQSIKPRQVGPGTKINVLTGAFPNISSSTKQSVAEEALILDRSSTKSSSFTSPAIARGNMHTNYGIGTGNRTYVTAGHSVIPDDLSVGKINKSDATSSPLTSGKSIQNVGVKTPLVQAEKAQLVPSSNSSQNAFPEGLMSEKSSTRGPLMHESQRNNQVPGILVSEPQLSKQFGNVDEALKELDILLSHIERDGGLRDACTVSWESSVFALEEDLKYLSERCRMRKNTIEEQVGSVQQLQDKTVHAKQILFKGMVKQASDKQYWDMWSRQKLGPEFELKQQRILKLKQNVTNQLIDLERHFHTLELNKFGANDMGGRRAPHNSLGLASGQVQLVHSLHNTMNAQLAAAEQLSLCLSKQMAELNIDQSSVRHHSIKKELFDSIGLTQDDNHFQSPDVKRLGFTPDSIQRSSSFSASKEHPRRYSNALKGCEPETTRRRRESLDRSWASFEPQRTTVKRTLREKIVGADKSFAADKLSFDSHKEYGFSIGTWKVPDTPQSSQPFANRPQPFTNTANKDIKDDSTKHAFESQPNSAFKWSKDYSGPPQFVGSSISAAKPGMQVSSTLSKPLVVPSSTSSFQQSTEKSGLAERSTSETTQKGFHFSLHSLGVSSTSDMTKPRISAPSQSSTFTSTPGLPIKVVPSKYQASDPSNVNSGDYLKKSKDDSLTNVSVTSEVSVVPERSSLPSTSISIAPPFNIQRATDLVDVLPSRTQYSEAATSAAFFSTISASNAASTLTSPTPVSTSYQSTEISHPSHVTPNAASSTALPTTPTSVSASVSSATTPGASSSLLTSMPASSLARPATLPVPVSVSSGPEQPASLSSQTFGTLFAGTKPIDAGKQTEQSTPANTVGSLPSLGSSSSPFSSQSLFKSATLLEPSAQLSEVGSVPANKFSADAVSVTTQGPTPASTVSVASATPTSQPDAKSSPLVLFPSPSNLETITKDEGLDITQTDEMDEEAPNTGIDLNFGALGGFGLGPSPIPSAPKPNPFGGSFTPAASSLGTSQFSLTPPAGDLFRPASFSLPSVQPLQSSQPVNTGGLFSGGFSSLTTTSPSPGVFGQPAQIGSGQQALGSVLGAFGQSRQLGTGMPGAGVGSPGGFAGVGFPSAASPPPTGGFSAIASTGGGFAGVASTSGGFAGLSPGGGGGGGFAAAAAASGGGFAGGGFGGFSSNQGSGGFAGFGGSNVSNAPGRPPASALFTQMRK</sequence>
<dbReference type="PANTHER" id="PTHR34418">
    <property type="entry name" value="NUCLEAR PORE COMPLEX PROTEIN NUP214 ISOFORM X1"/>
    <property type="match status" value="1"/>
</dbReference>
<gene>
    <name evidence="2" type="ORF">QJS10_CPB17g01579</name>
</gene>
<feature type="compositionally biased region" description="Polar residues" evidence="1">
    <location>
        <begin position="1156"/>
        <end position="1167"/>
    </location>
</feature>
<evidence type="ECO:0000313" key="2">
    <source>
        <dbReference type="EMBL" id="KAK1293264.1"/>
    </source>
</evidence>
<evidence type="ECO:0000256" key="1">
    <source>
        <dbReference type="SAM" id="MobiDB-lite"/>
    </source>
</evidence>
<feature type="compositionally biased region" description="Polar residues" evidence="1">
    <location>
        <begin position="1100"/>
        <end position="1118"/>
    </location>
</feature>
<dbReference type="Proteomes" id="UP001180020">
    <property type="component" value="Unassembled WGS sequence"/>
</dbReference>
<feature type="region of interest" description="Disordered" evidence="1">
    <location>
        <begin position="1433"/>
        <end position="1471"/>
    </location>
</feature>
<feature type="compositionally biased region" description="Polar residues" evidence="1">
    <location>
        <begin position="1178"/>
        <end position="1188"/>
    </location>
</feature>
<feature type="region of interest" description="Disordered" evidence="1">
    <location>
        <begin position="937"/>
        <end position="980"/>
    </location>
</feature>
<feature type="compositionally biased region" description="Polar residues" evidence="1">
    <location>
        <begin position="939"/>
        <end position="949"/>
    </location>
</feature>
<dbReference type="InterPro" id="IPR044694">
    <property type="entry name" value="NUP214"/>
</dbReference>
<feature type="compositionally biased region" description="Polar residues" evidence="1">
    <location>
        <begin position="1374"/>
        <end position="1384"/>
    </location>
</feature>
<name>A0AAV9CXP4_ACOCL</name>
<feature type="region of interest" description="Disordered" evidence="1">
    <location>
        <begin position="1371"/>
        <end position="1392"/>
    </location>
</feature>
<dbReference type="GO" id="GO:0006405">
    <property type="term" value="P:RNA export from nucleus"/>
    <property type="evidence" value="ECO:0007669"/>
    <property type="project" value="InterPro"/>
</dbReference>
<keyword evidence="3" id="KW-1185">Reference proteome</keyword>
<feature type="region of interest" description="Disordered" evidence="1">
    <location>
        <begin position="1267"/>
        <end position="1325"/>
    </location>
</feature>
<feature type="region of interest" description="Disordered" evidence="1">
    <location>
        <begin position="1100"/>
        <end position="1203"/>
    </location>
</feature>
<dbReference type="SUPFAM" id="SSF117289">
    <property type="entry name" value="Nucleoporin domain"/>
    <property type="match status" value="1"/>
</dbReference>
<dbReference type="PANTHER" id="PTHR34418:SF3">
    <property type="entry name" value="NUCLEAR PORE COMPLEX PROTEIN NUP214"/>
    <property type="match status" value="1"/>
</dbReference>
<accession>A0AAV9CXP4</accession>
<reference evidence="2" key="1">
    <citation type="journal article" date="2023" name="Nat. Commun.">
        <title>Diploid and tetraploid genomes of Acorus and the evolution of monocots.</title>
        <authorList>
            <person name="Ma L."/>
            <person name="Liu K.W."/>
            <person name="Li Z."/>
            <person name="Hsiao Y.Y."/>
            <person name="Qi Y."/>
            <person name="Fu T."/>
            <person name="Tang G.D."/>
            <person name="Zhang D."/>
            <person name="Sun W.H."/>
            <person name="Liu D.K."/>
            <person name="Li Y."/>
            <person name="Chen G.Z."/>
            <person name="Liu X.D."/>
            <person name="Liao X.Y."/>
            <person name="Jiang Y.T."/>
            <person name="Yu X."/>
            <person name="Hao Y."/>
            <person name="Huang J."/>
            <person name="Zhao X.W."/>
            <person name="Ke S."/>
            <person name="Chen Y.Y."/>
            <person name="Wu W.L."/>
            <person name="Hsu J.L."/>
            <person name="Lin Y.F."/>
            <person name="Huang M.D."/>
            <person name="Li C.Y."/>
            <person name="Huang L."/>
            <person name="Wang Z.W."/>
            <person name="Zhao X."/>
            <person name="Zhong W.Y."/>
            <person name="Peng D.H."/>
            <person name="Ahmad S."/>
            <person name="Lan S."/>
            <person name="Zhang J.S."/>
            <person name="Tsai W.C."/>
            <person name="Van de Peer Y."/>
            <person name="Liu Z.J."/>
        </authorList>
    </citation>
    <scope>NUCLEOTIDE SEQUENCE</scope>
    <source>
        <strain evidence="2">CP</strain>
    </source>
</reference>
<feature type="compositionally biased region" description="Basic and acidic residues" evidence="1">
    <location>
        <begin position="964"/>
        <end position="977"/>
    </location>
</feature>